<name>A0A397UT29_9GLOM</name>
<keyword evidence="4" id="KW-1185">Reference proteome</keyword>
<organism evidence="3 4">
    <name type="scientific">Gigaspora rosea</name>
    <dbReference type="NCBI Taxonomy" id="44941"/>
    <lineage>
        <taxon>Eukaryota</taxon>
        <taxon>Fungi</taxon>
        <taxon>Fungi incertae sedis</taxon>
        <taxon>Mucoromycota</taxon>
        <taxon>Glomeromycotina</taxon>
        <taxon>Glomeromycetes</taxon>
        <taxon>Diversisporales</taxon>
        <taxon>Gigasporaceae</taxon>
        <taxon>Gigaspora</taxon>
    </lineage>
</organism>
<dbReference type="Pfam" id="PF08238">
    <property type="entry name" value="Sel1"/>
    <property type="match status" value="7"/>
</dbReference>
<dbReference type="InterPro" id="IPR050767">
    <property type="entry name" value="Sel1_AlgK"/>
</dbReference>
<dbReference type="SUPFAM" id="SSF81901">
    <property type="entry name" value="HCP-like"/>
    <property type="match status" value="2"/>
</dbReference>
<dbReference type="Gene3D" id="1.25.40.10">
    <property type="entry name" value="Tetratricopeptide repeat domain"/>
    <property type="match status" value="2"/>
</dbReference>
<dbReference type="SMART" id="SM00671">
    <property type="entry name" value="SEL1"/>
    <property type="match status" value="7"/>
</dbReference>
<dbReference type="EMBL" id="QKWP01000927">
    <property type="protein sequence ID" value="RIB13400.1"/>
    <property type="molecule type" value="Genomic_DNA"/>
</dbReference>
<evidence type="ECO:0000313" key="4">
    <source>
        <dbReference type="Proteomes" id="UP000266673"/>
    </source>
</evidence>
<dbReference type="InterPro" id="IPR006597">
    <property type="entry name" value="Sel1-like"/>
</dbReference>
<feature type="compositionally biased region" description="Polar residues" evidence="2">
    <location>
        <begin position="11"/>
        <end position="33"/>
    </location>
</feature>
<dbReference type="PANTHER" id="PTHR11102:SF160">
    <property type="entry name" value="ERAD-ASSOCIATED E3 UBIQUITIN-PROTEIN LIGASE COMPONENT HRD3"/>
    <property type="match status" value="1"/>
</dbReference>
<gene>
    <name evidence="3" type="ORF">C2G38_2197967</name>
</gene>
<feature type="compositionally biased region" description="Basic residues" evidence="2">
    <location>
        <begin position="1"/>
        <end position="10"/>
    </location>
</feature>
<feature type="region of interest" description="Disordered" evidence="2">
    <location>
        <begin position="1"/>
        <end position="36"/>
    </location>
</feature>
<dbReference type="Proteomes" id="UP000266673">
    <property type="component" value="Unassembled WGS sequence"/>
</dbReference>
<comment type="caution">
    <text evidence="3">The sequence shown here is derived from an EMBL/GenBank/DDBJ whole genome shotgun (WGS) entry which is preliminary data.</text>
</comment>
<evidence type="ECO:0000256" key="2">
    <source>
        <dbReference type="SAM" id="MobiDB-lite"/>
    </source>
</evidence>
<dbReference type="OrthoDB" id="442451at2759"/>
<dbReference type="AlphaFoldDB" id="A0A397UT29"/>
<reference evidence="3 4" key="1">
    <citation type="submission" date="2018-06" db="EMBL/GenBank/DDBJ databases">
        <title>Comparative genomics reveals the genomic features of Rhizophagus irregularis, R. cerebriforme, R. diaphanum and Gigaspora rosea, and their symbiotic lifestyle signature.</title>
        <authorList>
            <person name="Morin E."/>
            <person name="San Clemente H."/>
            <person name="Chen E.C.H."/>
            <person name="De La Providencia I."/>
            <person name="Hainaut M."/>
            <person name="Kuo A."/>
            <person name="Kohler A."/>
            <person name="Murat C."/>
            <person name="Tang N."/>
            <person name="Roy S."/>
            <person name="Loubradou J."/>
            <person name="Henrissat B."/>
            <person name="Grigoriev I.V."/>
            <person name="Corradi N."/>
            <person name="Roux C."/>
            <person name="Martin F.M."/>
        </authorList>
    </citation>
    <scope>NUCLEOTIDE SEQUENCE [LARGE SCALE GENOMIC DNA]</scope>
    <source>
        <strain evidence="3 4">DAOM 194757</strain>
    </source>
</reference>
<evidence type="ECO:0000256" key="1">
    <source>
        <dbReference type="ARBA" id="ARBA00038101"/>
    </source>
</evidence>
<dbReference type="STRING" id="44941.A0A397UT29"/>
<evidence type="ECO:0000313" key="3">
    <source>
        <dbReference type="EMBL" id="RIB13400.1"/>
    </source>
</evidence>
<comment type="similarity">
    <text evidence="1">Belongs to the sel-1 family.</text>
</comment>
<dbReference type="InterPro" id="IPR011990">
    <property type="entry name" value="TPR-like_helical_dom_sf"/>
</dbReference>
<accession>A0A397UT29</accession>
<sequence length="425" mass="48992">MTMLKKKQSIKRQTISTSRHIQKRNTNNAITKNTPKKPYLDMMQGTGEKVDVYMDNYGNKTLETEEDAAMQETLEESGIILEEEKLQKIWSETKTEKLATKDIIAIEKYKKGVTFEINRLRGRLPKLINQLMPSEINKLADNYQNGIGIEKDERKAFELYLKADEMGNVKGTFNVGNCYYYGIGVERDLQKAFFYYQKFAEMGNADGMCNIGYCYNHRVRVETNIRKAHMYYQKAAKMGDMFAFGKCYNKGIGVEEDAKKAFEYYLNSAEMGNVKGIFEIGICYGNGIGVEKNYHKAFEYCQKSADIGDIVGTNEFGYYYYNGIGVKEYKNKVFEYFKKSADMGYNMATDGIAKGIHNVGKFYQKGIIVEKDIDIAFEWYLKSAITEQSSVNGKKEYFHWIPFENFENIEEIGKGAFRPFSKQNI</sequence>
<proteinExistence type="inferred from homology"/>
<dbReference type="PANTHER" id="PTHR11102">
    <property type="entry name" value="SEL-1-LIKE PROTEIN"/>
    <property type="match status" value="1"/>
</dbReference>
<protein>
    <submittedName>
        <fullName evidence="3">Uncharacterized protein</fullName>
    </submittedName>
</protein>